<proteinExistence type="predicted"/>
<name>A0ABQ5KIU9_9EUKA</name>
<comment type="caution">
    <text evidence="1">The sequence shown here is derived from an EMBL/GenBank/DDBJ whole genome shotgun (WGS) entry which is preliminary data.</text>
</comment>
<feature type="non-terminal residue" evidence="1">
    <location>
        <position position="90"/>
    </location>
</feature>
<keyword evidence="2" id="KW-1185">Reference proteome</keyword>
<gene>
    <name evidence="1" type="ORF">ADUPG1_002001</name>
</gene>
<accession>A0ABQ5KIU9</accession>
<reference evidence="1" key="1">
    <citation type="submission" date="2022-03" db="EMBL/GenBank/DDBJ databases">
        <title>Draft genome sequence of Aduncisulcus paluster, a free-living microaerophilic Fornicata.</title>
        <authorList>
            <person name="Yuyama I."/>
            <person name="Kume K."/>
            <person name="Tamura T."/>
            <person name="Inagaki Y."/>
            <person name="Hashimoto T."/>
        </authorList>
    </citation>
    <scope>NUCLEOTIDE SEQUENCE</scope>
    <source>
        <strain evidence="1">NY0171</strain>
    </source>
</reference>
<evidence type="ECO:0000313" key="2">
    <source>
        <dbReference type="Proteomes" id="UP001057375"/>
    </source>
</evidence>
<evidence type="ECO:0000313" key="1">
    <source>
        <dbReference type="EMBL" id="GKT31374.1"/>
    </source>
</evidence>
<dbReference type="Proteomes" id="UP001057375">
    <property type="component" value="Unassembled WGS sequence"/>
</dbReference>
<protein>
    <submittedName>
        <fullName evidence="1">Type VI secretion system baseplate subunit TssK</fullName>
    </submittedName>
</protein>
<dbReference type="PANTHER" id="PTHR35566:SF1">
    <property type="entry name" value="TYPE VI SECRETION SYSTEM BASEPLATE COMPONENT TSSK1"/>
    <property type="match status" value="1"/>
</dbReference>
<organism evidence="1 2">
    <name type="scientific">Aduncisulcus paluster</name>
    <dbReference type="NCBI Taxonomy" id="2918883"/>
    <lineage>
        <taxon>Eukaryota</taxon>
        <taxon>Metamonada</taxon>
        <taxon>Carpediemonas-like organisms</taxon>
        <taxon>Aduncisulcus</taxon>
    </lineage>
</organism>
<dbReference type="EMBL" id="BQXS01002087">
    <property type="protein sequence ID" value="GKT31374.1"/>
    <property type="molecule type" value="Genomic_DNA"/>
</dbReference>
<sequence>MHADKPLFWHQGLFLQPQHFQLSDLHQLHRFRAMRQYGLPYFWGVSGLKGAWEEGGKPFTVYLGLRKWNPEGGNVAQVEDTAASVNTMFA</sequence>
<dbReference type="PANTHER" id="PTHR35566">
    <property type="entry name" value="BLR3599 PROTEIN"/>
    <property type="match status" value="1"/>
</dbReference>
<dbReference type="InterPro" id="IPR010263">
    <property type="entry name" value="T6SS_TssK"/>
</dbReference>